<name>A0A0D2L8Q5_HYPSF</name>
<feature type="region of interest" description="Disordered" evidence="1">
    <location>
        <begin position="200"/>
        <end position="254"/>
    </location>
</feature>
<feature type="transmembrane region" description="Helical" evidence="2">
    <location>
        <begin position="135"/>
        <end position="159"/>
    </location>
</feature>
<dbReference type="Proteomes" id="UP000054270">
    <property type="component" value="Unassembled WGS sequence"/>
</dbReference>
<keyword evidence="2" id="KW-0472">Membrane</keyword>
<feature type="compositionally biased region" description="Low complexity" evidence="1">
    <location>
        <begin position="241"/>
        <end position="254"/>
    </location>
</feature>
<feature type="transmembrane region" description="Helical" evidence="2">
    <location>
        <begin position="33"/>
        <end position="51"/>
    </location>
</feature>
<gene>
    <name evidence="3" type="ORF">HYPSUDRAFT_1080484</name>
</gene>
<keyword evidence="2" id="KW-1133">Transmembrane helix</keyword>
<evidence type="ECO:0000256" key="2">
    <source>
        <dbReference type="SAM" id="Phobius"/>
    </source>
</evidence>
<evidence type="ECO:0000313" key="4">
    <source>
        <dbReference type="Proteomes" id="UP000054270"/>
    </source>
</evidence>
<keyword evidence="2" id="KW-0812">Transmembrane</keyword>
<dbReference type="OrthoDB" id="3225366at2759"/>
<reference evidence="4" key="1">
    <citation type="submission" date="2014-04" db="EMBL/GenBank/DDBJ databases">
        <title>Evolutionary Origins and Diversification of the Mycorrhizal Mutualists.</title>
        <authorList>
            <consortium name="DOE Joint Genome Institute"/>
            <consortium name="Mycorrhizal Genomics Consortium"/>
            <person name="Kohler A."/>
            <person name="Kuo A."/>
            <person name="Nagy L.G."/>
            <person name="Floudas D."/>
            <person name="Copeland A."/>
            <person name="Barry K.W."/>
            <person name="Cichocki N."/>
            <person name="Veneault-Fourrey C."/>
            <person name="LaButti K."/>
            <person name="Lindquist E.A."/>
            <person name="Lipzen A."/>
            <person name="Lundell T."/>
            <person name="Morin E."/>
            <person name="Murat C."/>
            <person name="Riley R."/>
            <person name="Ohm R."/>
            <person name="Sun H."/>
            <person name="Tunlid A."/>
            <person name="Henrissat B."/>
            <person name="Grigoriev I.V."/>
            <person name="Hibbett D.S."/>
            <person name="Martin F."/>
        </authorList>
    </citation>
    <scope>NUCLEOTIDE SEQUENCE [LARGE SCALE GENOMIC DNA]</scope>
    <source>
        <strain evidence="4">FD-334 SS-4</strain>
    </source>
</reference>
<feature type="transmembrane region" description="Helical" evidence="2">
    <location>
        <begin position="171"/>
        <end position="189"/>
    </location>
</feature>
<evidence type="ECO:0000313" key="3">
    <source>
        <dbReference type="EMBL" id="KJA23592.1"/>
    </source>
</evidence>
<keyword evidence="4" id="KW-1185">Reference proteome</keyword>
<organism evidence="3 4">
    <name type="scientific">Hypholoma sublateritium (strain FD-334 SS-4)</name>
    <dbReference type="NCBI Taxonomy" id="945553"/>
    <lineage>
        <taxon>Eukaryota</taxon>
        <taxon>Fungi</taxon>
        <taxon>Dikarya</taxon>
        <taxon>Basidiomycota</taxon>
        <taxon>Agaricomycotina</taxon>
        <taxon>Agaricomycetes</taxon>
        <taxon>Agaricomycetidae</taxon>
        <taxon>Agaricales</taxon>
        <taxon>Agaricineae</taxon>
        <taxon>Strophariaceae</taxon>
        <taxon>Hypholoma</taxon>
    </lineage>
</organism>
<feature type="transmembrane region" description="Helical" evidence="2">
    <location>
        <begin position="72"/>
        <end position="92"/>
    </location>
</feature>
<evidence type="ECO:0000256" key="1">
    <source>
        <dbReference type="SAM" id="MobiDB-lite"/>
    </source>
</evidence>
<accession>A0A0D2L8Q5</accession>
<dbReference type="AlphaFoldDB" id="A0A0D2L8Q5"/>
<dbReference type="OMA" id="GVWCLFL"/>
<dbReference type="EMBL" id="KN817542">
    <property type="protein sequence ID" value="KJA23592.1"/>
    <property type="molecule type" value="Genomic_DNA"/>
</dbReference>
<protein>
    <submittedName>
        <fullName evidence="3">Uncharacterized protein</fullName>
    </submittedName>
</protein>
<proteinExistence type="predicted"/>
<sequence>MPNLTKSTILDYRLPQTVEYIQQGWLVTCQNSAITSGLLTIVGTLLLFFFTNSQNFHVAHQNSQGALNALEVIGYVSIFLNISACMSCFILLDRLGEVPYRASRDKNVPMGGRIVSGQEGILRIYGVGALWQWVVWHWLLCFIGGAWTILAQLLVYVWLQESRKTRIGLTCLGVFCVLPFLGFILAPIVNRWRETKKDETETFSNNIESPRSPMAFSPTLSLNQIPSPAVGNTPARDRVRSTTTMSSSPPRGGS</sequence>